<dbReference type="AlphaFoldDB" id="A0AAD7BXP2"/>
<dbReference type="GO" id="GO:0032259">
    <property type="term" value="P:methylation"/>
    <property type="evidence" value="ECO:0007669"/>
    <property type="project" value="UniProtKB-KW"/>
</dbReference>
<dbReference type="Proteomes" id="UP001221142">
    <property type="component" value="Unassembled WGS sequence"/>
</dbReference>
<organism evidence="1 2">
    <name type="scientific">Roridomyces roridus</name>
    <dbReference type="NCBI Taxonomy" id="1738132"/>
    <lineage>
        <taxon>Eukaryota</taxon>
        <taxon>Fungi</taxon>
        <taxon>Dikarya</taxon>
        <taxon>Basidiomycota</taxon>
        <taxon>Agaricomycotina</taxon>
        <taxon>Agaricomycetes</taxon>
        <taxon>Agaricomycetidae</taxon>
        <taxon>Agaricales</taxon>
        <taxon>Marasmiineae</taxon>
        <taxon>Mycenaceae</taxon>
        <taxon>Roridomyces</taxon>
    </lineage>
</organism>
<proteinExistence type="predicted"/>
<keyword evidence="2" id="KW-1185">Reference proteome</keyword>
<dbReference type="InterPro" id="IPR029063">
    <property type="entry name" value="SAM-dependent_MTases_sf"/>
</dbReference>
<keyword evidence="1" id="KW-0489">Methyltransferase</keyword>
<name>A0AAD7BXP2_9AGAR</name>
<gene>
    <name evidence="1" type="ORF">FB45DRAFT_914452</name>
</gene>
<reference evidence="1" key="1">
    <citation type="submission" date="2023-03" db="EMBL/GenBank/DDBJ databases">
        <title>Massive genome expansion in bonnet fungi (Mycena s.s.) driven by repeated elements and novel gene families across ecological guilds.</title>
        <authorList>
            <consortium name="Lawrence Berkeley National Laboratory"/>
            <person name="Harder C.B."/>
            <person name="Miyauchi S."/>
            <person name="Viragh M."/>
            <person name="Kuo A."/>
            <person name="Thoen E."/>
            <person name="Andreopoulos B."/>
            <person name="Lu D."/>
            <person name="Skrede I."/>
            <person name="Drula E."/>
            <person name="Henrissat B."/>
            <person name="Morin E."/>
            <person name="Kohler A."/>
            <person name="Barry K."/>
            <person name="LaButti K."/>
            <person name="Morin E."/>
            <person name="Salamov A."/>
            <person name="Lipzen A."/>
            <person name="Mereny Z."/>
            <person name="Hegedus B."/>
            <person name="Baldrian P."/>
            <person name="Stursova M."/>
            <person name="Weitz H."/>
            <person name="Taylor A."/>
            <person name="Grigoriev I.V."/>
            <person name="Nagy L.G."/>
            <person name="Martin F."/>
            <person name="Kauserud H."/>
        </authorList>
    </citation>
    <scope>NUCLEOTIDE SEQUENCE</scope>
    <source>
        <strain evidence="1">9284</strain>
    </source>
</reference>
<dbReference type="PANTHER" id="PTHR43591">
    <property type="entry name" value="METHYLTRANSFERASE"/>
    <property type="match status" value="1"/>
</dbReference>
<comment type="caution">
    <text evidence="1">The sequence shown here is derived from an EMBL/GenBank/DDBJ whole genome shotgun (WGS) entry which is preliminary data.</text>
</comment>
<keyword evidence="1" id="KW-0808">Transferase</keyword>
<accession>A0AAD7BXP2</accession>
<dbReference type="Pfam" id="PF13489">
    <property type="entry name" value="Methyltransf_23"/>
    <property type="match status" value="1"/>
</dbReference>
<protein>
    <submittedName>
        <fullName evidence="1">S-adenosyl-L-methionine-dependent methyltransferase</fullName>
    </submittedName>
</protein>
<dbReference type="GO" id="GO:0008168">
    <property type="term" value="F:methyltransferase activity"/>
    <property type="evidence" value="ECO:0007669"/>
    <property type="project" value="UniProtKB-KW"/>
</dbReference>
<dbReference type="EMBL" id="JARKIF010000008">
    <property type="protein sequence ID" value="KAJ7633137.1"/>
    <property type="molecule type" value="Genomic_DNA"/>
</dbReference>
<evidence type="ECO:0000313" key="2">
    <source>
        <dbReference type="Proteomes" id="UP001221142"/>
    </source>
</evidence>
<evidence type="ECO:0000313" key="1">
    <source>
        <dbReference type="EMBL" id="KAJ7633137.1"/>
    </source>
</evidence>
<dbReference type="Gene3D" id="3.40.50.150">
    <property type="entry name" value="Vaccinia Virus protein VP39"/>
    <property type="match status" value="1"/>
</dbReference>
<dbReference type="SUPFAM" id="SSF53335">
    <property type="entry name" value="S-adenosyl-L-methionine-dependent methyltransferases"/>
    <property type="match status" value="1"/>
</dbReference>
<sequence>MPPASSLPTPEHIDAGAYLLPSVSENEEEVTRLDAWHNTFREYFDGGLCAFPLKNERPQRILELGCGSGAWAIQAAADFPEAQVVAVDISPLPAHRVPPHNMTFQFVDLREELPFERESFDIVHARMVMINVPNAKDVIHKAARLVKPGGLLLLDDMDHKSTSDTGGPAVRRCIDKMMELWRMFGSDLEMGRKLQGILAETGWFSEIQVEKIAIPLGGCAHDERLNKLGLRRNVLMQGFVRAAGVRLAGEGLREGLTEEMIQGFVEELDRVGSTVVSDFYFCAARRGVLVE</sequence>
<dbReference type="CDD" id="cd02440">
    <property type="entry name" value="AdoMet_MTases"/>
    <property type="match status" value="1"/>
</dbReference>